<dbReference type="Pfam" id="PF03631">
    <property type="entry name" value="Virul_fac_BrkB"/>
    <property type="match status" value="1"/>
</dbReference>
<accession>A0ABT8VA40</accession>
<keyword evidence="5 7" id="KW-0472">Membrane</keyword>
<dbReference type="InterPro" id="IPR017039">
    <property type="entry name" value="Virul_fac_BrkB"/>
</dbReference>
<dbReference type="NCBIfam" id="TIGR00765">
    <property type="entry name" value="yihY_not_rbn"/>
    <property type="match status" value="1"/>
</dbReference>
<proteinExistence type="predicted"/>
<feature type="compositionally biased region" description="Basic and acidic residues" evidence="6">
    <location>
        <begin position="1"/>
        <end position="12"/>
    </location>
</feature>
<evidence type="ECO:0000256" key="2">
    <source>
        <dbReference type="ARBA" id="ARBA00022475"/>
    </source>
</evidence>
<evidence type="ECO:0000256" key="7">
    <source>
        <dbReference type="SAM" id="Phobius"/>
    </source>
</evidence>
<gene>
    <name evidence="8" type="ORF">Q3C12_12545</name>
</gene>
<feature type="transmembrane region" description="Helical" evidence="7">
    <location>
        <begin position="163"/>
        <end position="184"/>
    </location>
</feature>
<feature type="region of interest" description="Disordered" evidence="6">
    <location>
        <begin position="327"/>
        <end position="351"/>
    </location>
</feature>
<reference evidence="8" key="1">
    <citation type="submission" date="2023-07" db="EMBL/GenBank/DDBJ databases">
        <authorList>
            <person name="Aktuganov G."/>
            <person name="Boyko T."/>
            <person name="Delegan Y."/>
            <person name="Galimzianova N."/>
            <person name="Gilvanova E."/>
            <person name="Korobov V."/>
            <person name="Kuzmina L."/>
            <person name="Melentiev A."/>
            <person name="Milman P."/>
            <person name="Ryabova A."/>
            <person name="Stupak E."/>
            <person name="Yasakov T."/>
            <person name="Zharikova N."/>
            <person name="Zhurenko E."/>
        </authorList>
    </citation>
    <scope>NUCLEOTIDE SEQUENCE</scope>
    <source>
        <strain evidence="8">IB-739</strain>
    </source>
</reference>
<evidence type="ECO:0000256" key="1">
    <source>
        <dbReference type="ARBA" id="ARBA00004651"/>
    </source>
</evidence>
<feature type="transmembrane region" description="Helical" evidence="7">
    <location>
        <begin position="273"/>
        <end position="295"/>
    </location>
</feature>
<feature type="transmembrane region" description="Helical" evidence="7">
    <location>
        <begin position="122"/>
        <end position="142"/>
    </location>
</feature>
<dbReference type="PANTHER" id="PTHR30213">
    <property type="entry name" value="INNER MEMBRANE PROTEIN YHJD"/>
    <property type="match status" value="1"/>
</dbReference>
<keyword evidence="2" id="KW-1003">Cell membrane</keyword>
<evidence type="ECO:0000313" key="8">
    <source>
        <dbReference type="EMBL" id="MDO3677833.1"/>
    </source>
</evidence>
<comment type="caution">
    <text evidence="8">The sequence shown here is derived from an EMBL/GenBank/DDBJ whole genome shotgun (WGS) entry which is preliminary data.</text>
</comment>
<feature type="transmembrane region" description="Helical" evidence="7">
    <location>
        <begin position="204"/>
        <end position="227"/>
    </location>
</feature>
<evidence type="ECO:0000256" key="5">
    <source>
        <dbReference type="ARBA" id="ARBA00023136"/>
    </source>
</evidence>
<feature type="transmembrane region" description="Helical" evidence="7">
    <location>
        <begin position="62"/>
        <end position="83"/>
    </location>
</feature>
<comment type="subcellular location">
    <subcellularLocation>
        <location evidence="1">Cell membrane</location>
        <topology evidence="1">Multi-pass membrane protein</topology>
    </subcellularLocation>
</comment>
<name>A0ABT8VA40_9BACL</name>
<organism evidence="8 9">
    <name type="scientific">Paenibacillus ehimensis</name>
    <dbReference type="NCBI Taxonomy" id="79264"/>
    <lineage>
        <taxon>Bacteria</taxon>
        <taxon>Bacillati</taxon>
        <taxon>Bacillota</taxon>
        <taxon>Bacilli</taxon>
        <taxon>Bacillales</taxon>
        <taxon>Paenibacillaceae</taxon>
        <taxon>Paenibacillus</taxon>
    </lineage>
</organism>
<evidence type="ECO:0000256" key="6">
    <source>
        <dbReference type="SAM" id="MobiDB-lite"/>
    </source>
</evidence>
<dbReference type="Proteomes" id="UP001168883">
    <property type="component" value="Unassembled WGS sequence"/>
</dbReference>
<protein>
    <submittedName>
        <fullName evidence="8">YihY/virulence factor BrkB family protein</fullName>
    </submittedName>
</protein>
<evidence type="ECO:0000256" key="4">
    <source>
        <dbReference type="ARBA" id="ARBA00022989"/>
    </source>
</evidence>
<keyword evidence="9" id="KW-1185">Reference proteome</keyword>
<feature type="transmembrane region" description="Helical" evidence="7">
    <location>
        <begin position="239"/>
        <end position="261"/>
    </location>
</feature>
<dbReference type="PANTHER" id="PTHR30213:SF0">
    <property type="entry name" value="UPF0761 MEMBRANE PROTEIN YIHY"/>
    <property type="match status" value="1"/>
</dbReference>
<evidence type="ECO:0000313" key="9">
    <source>
        <dbReference type="Proteomes" id="UP001168883"/>
    </source>
</evidence>
<dbReference type="EMBL" id="JAUMKJ010000013">
    <property type="protein sequence ID" value="MDO3677833.1"/>
    <property type="molecule type" value="Genomic_DNA"/>
</dbReference>
<evidence type="ECO:0000256" key="3">
    <source>
        <dbReference type="ARBA" id="ARBA00022692"/>
    </source>
</evidence>
<feature type="region of interest" description="Disordered" evidence="6">
    <location>
        <begin position="1"/>
        <end position="28"/>
    </location>
</feature>
<keyword evidence="3 7" id="KW-0812">Transmembrane</keyword>
<keyword evidence="4 7" id="KW-1133">Transmembrane helix</keyword>
<sequence length="351" mass="38578">MARTVEPGDRKGASFGGTRIDNASQPSFGPRYAKRRMGLAAFLQQLYCRFQDDEVPALGAQLTYYLILAFFPFLIFVISLLSFTDISASEVIDSMARMMPDLSSRAVADAFGEIQRSRSGSVLSIGLLAALWSASNGISAVMKALNKAYDVEESRPLWKAKGISVLFTLVLAIVVLFTFVLLIFGKIVGASVYKFVHFPGNFDLLWGLIQYAIPLVTIAVVFVLLYRYTPNLRLTFSEVLPGGLFATAGWVAASLLFSYYVNHFGSYTKTYGSIGGIIVLLTWLYLSSIVMILGGEINATLHFNRHGKRKPSCKPFGFTLPLRNHRQNRAREAGRESGAPADSPQRGKAGQ</sequence>
<dbReference type="RefSeq" id="WP_302878510.1">
    <property type="nucleotide sequence ID" value="NZ_JAUMKJ010000013.1"/>
</dbReference>